<dbReference type="InterPro" id="IPR015424">
    <property type="entry name" value="PyrdxlP-dep_Trfase"/>
</dbReference>
<evidence type="ECO:0000259" key="6">
    <source>
        <dbReference type="PROSITE" id="PS50949"/>
    </source>
</evidence>
<dbReference type="PROSITE" id="PS50949">
    <property type="entry name" value="HTH_GNTR"/>
    <property type="match status" value="1"/>
</dbReference>
<dbReference type="InterPro" id="IPR051446">
    <property type="entry name" value="HTH_trans_reg/aminotransferase"/>
</dbReference>
<evidence type="ECO:0000256" key="1">
    <source>
        <dbReference type="ARBA" id="ARBA00005384"/>
    </source>
</evidence>
<keyword evidence="4" id="KW-0238">DNA-binding</keyword>
<organism evidence="7 8">
    <name type="scientific">Kaustia mangrovi</name>
    <dbReference type="NCBI Taxonomy" id="2593653"/>
    <lineage>
        <taxon>Bacteria</taxon>
        <taxon>Pseudomonadati</taxon>
        <taxon>Pseudomonadota</taxon>
        <taxon>Alphaproteobacteria</taxon>
        <taxon>Hyphomicrobiales</taxon>
        <taxon>Parvibaculaceae</taxon>
        <taxon>Kaustia</taxon>
    </lineage>
</organism>
<dbReference type="SUPFAM" id="SSF46785">
    <property type="entry name" value="Winged helix' DNA-binding domain"/>
    <property type="match status" value="1"/>
</dbReference>
<dbReference type="Proteomes" id="UP000593594">
    <property type="component" value="Chromosome"/>
</dbReference>
<sequence length="463" mass="50203">MTNWTPDPSTLKRPVYQSLMIQVTEAIERGELAPGERLPTHRGLADALGISVQTVSRAYDELMRRGFIVGEVGRGTFVRPARSEPSPPFITDGRPGELIDLSILKPVSDEAHVEHMRTALRALADELPHSVLFAFRPQFALRRYRETALDWLELCGLSTRPENVQITNGTTPGITVALMSAARPGDLIVTEGIGHHTIVPLAGYLGLRVKGLKIDGEGIVPEALEEACANGSVRALFTVPSAANPTTAMMSRERREALVEIARRHDLTIIENDAWGPLIEGRPPPIAALAPERTLYVTSFTKCVMPGLRTGYLVAPDAMIPAVANRLLVTNWMATALIAELAARWIGDGTALELMTWQREALRVRHETASAILGDLACRSHARGLHIWLPLPPGWREEEFVSHARLQGVALAPGSSFLTDASLPAPGAVRISVGSTSLDRLRMGLATVLRLVGSPPEPALLAI</sequence>
<keyword evidence="3" id="KW-0805">Transcription regulation</keyword>
<dbReference type="GO" id="GO:0003700">
    <property type="term" value="F:DNA-binding transcription factor activity"/>
    <property type="evidence" value="ECO:0007669"/>
    <property type="project" value="InterPro"/>
</dbReference>
<dbReference type="InterPro" id="IPR036390">
    <property type="entry name" value="WH_DNA-bd_sf"/>
</dbReference>
<reference evidence="7 8" key="1">
    <citation type="submission" date="2020-06" db="EMBL/GenBank/DDBJ databases">
        <title>Genome sequence of 2 isolates from Red Sea Mangroves.</title>
        <authorList>
            <person name="Sefrji F."/>
            <person name="Michoud G."/>
            <person name="Merlino G."/>
            <person name="Daffonchio D."/>
        </authorList>
    </citation>
    <scope>NUCLEOTIDE SEQUENCE [LARGE SCALE GENOMIC DNA]</scope>
    <source>
        <strain evidence="7 8">R1DC25</strain>
    </source>
</reference>
<keyword evidence="7" id="KW-0808">Transferase</keyword>
<dbReference type="InterPro" id="IPR000524">
    <property type="entry name" value="Tscrpt_reg_HTH_GntR"/>
</dbReference>
<name>A0A7S8HC12_9HYPH</name>
<dbReference type="InterPro" id="IPR004839">
    <property type="entry name" value="Aminotransferase_I/II_large"/>
</dbReference>
<dbReference type="GO" id="GO:0003677">
    <property type="term" value="F:DNA binding"/>
    <property type="evidence" value="ECO:0007669"/>
    <property type="project" value="UniProtKB-KW"/>
</dbReference>
<evidence type="ECO:0000256" key="4">
    <source>
        <dbReference type="ARBA" id="ARBA00023125"/>
    </source>
</evidence>
<dbReference type="PANTHER" id="PTHR46577">
    <property type="entry name" value="HTH-TYPE TRANSCRIPTIONAL REGULATORY PROTEIN GABR"/>
    <property type="match status" value="1"/>
</dbReference>
<dbReference type="AlphaFoldDB" id="A0A7S8HC12"/>
<protein>
    <submittedName>
        <fullName evidence="7">PLP-dependent aminotransferase family protein</fullName>
    </submittedName>
</protein>
<dbReference type="Pfam" id="PF00392">
    <property type="entry name" value="GntR"/>
    <property type="match status" value="1"/>
</dbReference>
<dbReference type="GO" id="GO:0008483">
    <property type="term" value="F:transaminase activity"/>
    <property type="evidence" value="ECO:0007669"/>
    <property type="project" value="UniProtKB-KW"/>
</dbReference>
<accession>A0A7S8HC12</accession>
<dbReference type="RefSeq" id="WP_213160515.1">
    <property type="nucleotide sequence ID" value="NZ_CP058214.1"/>
</dbReference>
<dbReference type="EMBL" id="CP058214">
    <property type="protein sequence ID" value="QPC43155.1"/>
    <property type="molecule type" value="Genomic_DNA"/>
</dbReference>
<dbReference type="GO" id="GO:0030170">
    <property type="term" value="F:pyridoxal phosphate binding"/>
    <property type="evidence" value="ECO:0007669"/>
    <property type="project" value="InterPro"/>
</dbReference>
<proteinExistence type="inferred from homology"/>
<dbReference type="InterPro" id="IPR015421">
    <property type="entry name" value="PyrdxlP-dep_Trfase_major"/>
</dbReference>
<keyword evidence="5" id="KW-0804">Transcription</keyword>
<dbReference type="KEGG" id="kmn:HW532_10905"/>
<dbReference type="SMART" id="SM00345">
    <property type="entry name" value="HTH_GNTR"/>
    <property type="match status" value="1"/>
</dbReference>
<dbReference type="SUPFAM" id="SSF53383">
    <property type="entry name" value="PLP-dependent transferases"/>
    <property type="match status" value="1"/>
</dbReference>
<dbReference type="CDD" id="cd00609">
    <property type="entry name" value="AAT_like"/>
    <property type="match status" value="1"/>
</dbReference>
<dbReference type="InterPro" id="IPR036388">
    <property type="entry name" value="WH-like_DNA-bd_sf"/>
</dbReference>
<evidence type="ECO:0000256" key="5">
    <source>
        <dbReference type="ARBA" id="ARBA00023163"/>
    </source>
</evidence>
<evidence type="ECO:0000313" key="8">
    <source>
        <dbReference type="Proteomes" id="UP000593594"/>
    </source>
</evidence>
<evidence type="ECO:0000313" key="7">
    <source>
        <dbReference type="EMBL" id="QPC43155.1"/>
    </source>
</evidence>
<dbReference type="Gene3D" id="1.10.10.10">
    <property type="entry name" value="Winged helix-like DNA-binding domain superfamily/Winged helix DNA-binding domain"/>
    <property type="match status" value="1"/>
</dbReference>
<comment type="similarity">
    <text evidence="1">In the C-terminal section; belongs to the class-I pyridoxal-phosphate-dependent aminotransferase family.</text>
</comment>
<gene>
    <name evidence="7" type="ORF">HW532_10905</name>
</gene>
<dbReference type="CDD" id="cd07377">
    <property type="entry name" value="WHTH_GntR"/>
    <property type="match status" value="1"/>
</dbReference>
<keyword evidence="7" id="KW-0032">Aminotransferase</keyword>
<dbReference type="Pfam" id="PF00155">
    <property type="entry name" value="Aminotran_1_2"/>
    <property type="match status" value="1"/>
</dbReference>
<dbReference type="PANTHER" id="PTHR46577:SF1">
    <property type="entry name" value="HTH-TYPE TRANSCRIPTIONAL REGULATORY PROTEIN GABR"/>
    <property type="match status" value="1"/>
</dbReference>
<keyword evidence="2" id="KW-0663">Pyridoxal phosphate</keyword>
<dbReference type="Gene3D" id="3.40.640.10">
    <property type="entry name" value="Type I PLP-dependent aspartate aminotransferase-like (Major domain)"/>
    <property type="match status" value="1"/>
</dbReference>
<evidence type="ECO:0000256" key="2">
    <source>
        <dbReference type="ARBA" id="ARBA00022898"/>
    </source>
</evidence>
<keyword evidence="8" id="KW-1185">Reference proteome</keyword>
<feature type="domain" description="HTH gntR-type" evidence="6">
    <location>
        <begin position="13"/>
        <end position="81"/>
    </location>
</feature>
<evidence type="ECO:0000256" key="3">
    <source>
        <dbReference type="ARBA" id="ARBA00023015"/>
    </source>
</evidence>